<evidence type="ECO:0000313" key="1">
    <source>
        <dbReference type="EMBL" id="KAI4357042.1"/>
    </source>
</evidence>
<protein>
    <submittedName>
        <fullName evidence="1">Uncharacterized protein</fullName>
    </submittedName>
</protein>
<accession>A0ACB9Q7Q9</accession>
<sequence length="127" mass="14739">MSGGRVNYLQPPVSGFNMKHSRARNIIERCFGILKARWGILRHPSWYPVRTHNQVIIACCLLHNLIMRSNDSDPLDAQCPSYEPPNVDEPIESNLILTIEPTNAWSNWRDQLANEMYHEFKTQRGHL</sequence>
<dbReference type="Proteomes" id="UP000828941">
    <property type="component" value="Chromosome 1"/>
</dbReference>
<proteinExistence type="predicted"/>
<dbReference type="EMBL" id="CM039426">
    <property type="protein sequence ID" value="KAI4357042.1"/>
    <property type="molecule type" value="Genomic_DNA"/>
</dbReference>
<comment type="caution">
    <text evidence="1">The sequence shown here is derived from an EMBL/GenBank/DDBJ whole genome shotgun (WGS) entry which is preliminary data.</text>
</comment>
<keyword evidence="2" id="KW-1185">Reference proteome</keyword>
<evidence type="ECO:0000313" key="2">
    <source>
        <dbReference type="Proteomes" id="UP000828941"/>
    </source>
</evidence>
<reference evidence="1 2" key="1">
    <citation type="journal article" date="2022" name="DNA Res.">
        <title>Chromosomal-level genome assembly of the orchid tree Bauhinia variegata (Leguminosae; Cercidoideae) supports the allotetraploid origin hypothesis of Bauhinia.</title>
        <authorList>
            <person name="Zhong Y."/>
            <person name="Chen Y."/>
            <person name="Zheng D."/>
            <person name="Pang J."/>
            <person name="Liu Y."/>
            <person name="Luo S."/>
            <person name="Meng S."/>
            <person name="Qian L."/>
            <person name="Wei D."/>
            <person name="Dai S."/>
            <person name="Zhou R."/>
        </authorList>
    </citation>
    <scope>NUCLEOTIDE SEQUENCE [LARGE SCALE GENOMIC DNA]</scope>
    <source>
        <strain evidence="1">BV-YZ2020</strain>
    </source>
</reference>
<name>A0ACB9Q7Q9_BAUVA</name>
<gene>
    <name evidence="1" type="ORF">L6164_001017</name>
</gene>
<organism evidence="1 2">
    <name type="scientific">Bauhinia variegata</name>
    <name type="common">Purple orchid tree</name>
    <name type="synonym">Phanera variegata</name>
    <dbReference type="NCBI Taxonomy" id="167791"/>
    <lineage>
        <taxon>Eukaryota</taxon>
        <taxon>Viridiplantae</taxon>
        <taxon>Streptophyta</taxon>
        <taxon>Embryophyta</taxon>
        <taxon>Tracheophyta</taxon>
        <taxon>Spermatophyta</taxon>
        <taxon>Magnoliopsida</taxon>
        <taxon>eudicotyledons</taxon>
        <taxon>Gunneridae</taxon>
        <taxon>Pentapetalae</taxon>
        <taxon>rosids</taxon>
        <taxon>fabids</taxon>
        <taxon>Fabales</taxon>
        <taxon>Fabaceae</taxon>
        <taxon>Cercidoideae</taxon>
        <taxon>Cercideae</taxon>
        <taxon>Bauhiniinae</taxon>
        <taxon>Bauhinia</taxon>
    </lineage>
</organism>